<keyword evidence="2" id="KW-1185">Reference proteome</keyword>
<dbReference type="HOGENOM" id="CLU_2329834_0_0_10"/>
<accession>F4KSL0</accession>
<proteinExistence type="predicted"/>
<evidence type="ECO:0000313" key="2">
    <source>
        <dbReference type="Proteomes" id="UP000008461"/>
    </source>
</evidence>
<reference key="2">
    <citation type="submission" date="2011-04" db="EMBL/GenBank/DDBJ databases">
        <title>Complete sequence of chromosome of Haliscomenobacter hydrossis DSM 1100.</title>
        <authorList>
            <consortium name="US DOE Joint Genome Institute (JGI-PGF)"/>
            <person name="Lucas S."/>
            <person name="Han J."/>
            <person name="Lapidus A."/>
            <person name="Bruce D."/>
            <person name="Goodwin L."/>
            <person name="Pitluck S."/>
            <person name="Peters L."/>
            <person name="Kyrpides N."/>
            <person name="Mavromatis K."/>
            <person name="Ivanova N."/>
            <person name="Ovchinnikova G."/>
            <person name="Pagani I."/>
            <person name="Daligault H."/>
            <person name="Detter J.C."/>
            <person name="Han C."/>
            <person name="Land M."/>
            <person name="Hauser L."/>
            <person name="Markowitz V."/>
            <person name="Cheng J.-F."/>
            <person name="Hugenholtz P."/>
            <person name="Woyke T."/>
            <person name="Wu D."/>
            <person name="Verbarg S."/>
            <person name="Frueling A."/>
            <person name="Brambilla E."/>
            <person name="Klenk H.-P."/>
            <person name="Eisen J.A."/>
        </authorList>
    </citation>
    <scope>NUCLEOTIDE SEQUENCE</scope>
    <source>
        <strain>DSM 1100</strain>
    </source>
</reference>
<protein>
    <submittedName>
        <fullName evidence="1">Uncharacterized protein</fullName>
    </submittedName>
</protein>
<evidence type="ECO:0000313" key="1">
    <source>
        <dbReference type="EMBL" id="AEE54361.1"/>
    </source>
</evidence>
<organism evidence="1 2">
    <name type="scientific">Haliscomenobacter hydrossis (strain ATCC 27775 / DSM 1100 / LMG 10767 / O)</name>
    <dbReference type="NCBI Taxonomy" id="760192"/>
    <lineage>
        <taxon>Bacteria</taxon>
        <taxon>Pseudomonadati</taxon>
        <taxon>Bacteroidota</taxon>
        <taxon>Saprospiria</taxon>
        <taxon>Saprospirales</taxon>
        <taxon>Haliscomenobacteraceae</taxon>
        <taxon>Haliscomenobacter</taxon>
    </lineage>
</organism>
<sequence>MYGITRKTLSDVYQELETIEVNDNAFEPIAQLLEEAVTLSSKTCPRNSYAMYALEKTWKQKLQQAGAIEKHLPSHLTELDEVRKGLMMEIYSNLYFGI</sequence>
<reference evidence="1 2" key="1">
    <citation type="journal article" date="2011" name="Stand. Genomic Sci.">
        <title>Complete genome sequence of Haliscomenobacter hydrossis type strain (O).</title>
        <authorList>
            <consortium name="US DOE Joint Genome Institute (JGI-PGF)"/>
            <person name="Daligault H."/>
            <person name="Lapidus A."/>
            <person name="Zeytun A."/>
            <person name="Nolan M."/>
            <person name="Lucas S."/>
            <person name="Del Rio T.G."/>
            <person name="Tice H."/>
            <person name="Cheng J.F."/>
            <person name="Tapia R."/>
            <person name="Han C."/>
            <person name="Goodwin L."/>
            <person name="Pitluck S."/>
            <person name="Liolios K."/>
            <person name="Pagani I."/>
            <person name="Ivanova N."/>
            <person name="Huntemann M."/>
            <person name="Mavromatis K."/>
            <person name="Mikhailova N."/>
            <person name="Pati A."/>
            <person name="Chen A."/>
            <person name="Palaniappan K."/>
            <person name="Land M."/>
            <person name="Hauser L."/>
            <person name="Brambilla E.M."/>
            <person name="Rohde M."/>
            <person name="Verbarg S."/>
            <person name="Goker M."/>
            <person name="Bristow J."/>
            <person name="Eisen J.A."/>
            <person name="Markowitz V."/>
            <person name="Hugenholtz P."/>
            <person name="Kyrpides N.C."/>
            <person name="Klenk H.P."/>
            <person name="Woyke T."/>
        </authorList>
    </citation>
    <scope>NUCLEOTIDE SEQUENCE [LARGE SCALE GENOMIC DNA]</scope>
    <source>
        <strain evidence="2">ATCC 27775 / DSM 1100 / LMG 10767 / O</strain>
    </source>
</reference>
<dbReference type="Proteomes" id="UP000008461">
    <property type="component" value="Chromosome"/>
</dbReference>
<name>F4KSL0_HALH1</name>
<dbReference type="RefSeq" id="WP_013768878.1">
    <property type="nucleotide sequence ID" value="NC_015510.1"/>
</dbReference>
<dbReference type="EMBL" id="CP002691">
    <property type="protein sequence ID" value="AEE54361.1"/>
    <property type="molecule type" value="Genomic_DNA"/>
</dbReference>
<dbReference type="KEGG" id="hhy:Halhy_6545"/>
<dbReference type="AlphaFoldDB" id="F4KSL0"/>
<gene>
    <name evidence="1" type="ordered locus">Halhy_6545</name>
</gene>